<accession>A0ABQ1E6R4</accession>
<organism evidence="2 3">
    <name type="scientific">Clostridium zeae</name>
    <dbReference type="NCBI Taxonomy" id="2759022"/>
    <lineage>
        <taxon>Bacteria</taxon>
        <taxon>Bacillati</taxon>
        <taxon>Bacillota</taxon>
        <taxon>Clostridia</taxon>
        <taxon>Eubacteriales</taxon>
        <taxon>Clostridiaceae</taxon>
        <taxon>Clostridium</taxon>
    </lineage>
</organism>
<comment type="caution">
    <text evidence="2">The sequence shown here is derived from an EMBL/GenBank/DDBJ whole genome shotgun (WGS) entry which is preliminary data.</text>
</comment>
<proteinExistence type="predicted"/>
<sequence>MNRKQAGIILTLLALIVCAGILAARVNGQVDDGTGSNLTSLPFTNTDKQTSNTKDYFYESRNDREQQDSQTMQNLKSIIEDKNTSANQKTEAQKELTALTMARDYETRIELSVKGKGFDDALCLIEGNKARVIVKSKDSLNEKQSIQIQESVASVSKIKDVVIEAKQ</sequence>
<dbReference type="EMBL" id="BMBA01000001">
    <property type="protein sequence ID" value="GFZ30465.1"/>
    <property type="molecule type" value="Genomic_DNA"/>
</dbReference>
<dbReference type="Pfam" id="PF12685">
    <property type="entry name" value="SpoIIIAH"/>
    <property type="match status" value="1"/>
</dbReference>
<evidence type="ECO:0000313" key="2">
    <source>
        <dbReference type="EMBL" id="GFZ30465.1"/>
    </source>
</evidence>
<name>A0ABQ1E6R4_9CLOT</name>
<dbReference type="Proteomes" id="UP000663802">
    <property type="component" value="Unassembled WGS sequence"/>
</dbReference>
<reference evidence="2 3" key="1">
    <citation type="journal article" date="2021" name="Int. J. Syst. Evol. Microbiol.">
        <title>Clostridium zeae sp. nov., isolated from corn silage.</title>
        <authorList>
            <person name="Kobayashi H."/>
            <person name="Tanizawa Y."/>
            <person name="Yagura M."/>
            <person name="Sakamoto M."/>
            <person name="Ohkuma M."/>
            <person name="Tohno M."/>
        </authorList>
    </citation>
    <scope>NUCLEOTIDE SEQUENCE [LARGE SCALE GENOMIC DNA]</scope>
    <source>
        <strain evidence="2 3">CSC2</strain>
    </source>
</reference>
<dbReference type="InterPro" id="IPR038503">
    <property type="entry name" value="SpoIIIAH_sf"/>
</dbReference>
<gene>
    <name evidence="2" type="ORF">CSC2_09910</name>
</gene>
<dbReference type="InterPro" id="IPR024232">
    <property type="entry name" value="SpoIIIAH"/>
</dbReference>
<feature type="chain" id="PRO_5046102800" evidence="1">
    <location>
        <begin position="24"/>
        <end position="167"/>
    </location>
</feature>
<evidence type="ECO:0000313" key="3">
    <source>
        <dbReference type="Proteomes" id="UP000663802"/>
    </source>
</evidence>
<keyword evidence="3" id="KW-1185">Reference proteome</keyword>
<evidence type="ECO:0000256" key="1">
    <source>
        <dbReference type="SAM" id="SignalP"/>
    </source>
</evidence>
<dbReference type="RefSeq" id="WP_206868438.1">
    <property type="nucleotide sequence ID" value="NZ_BMBA01000001.1"/>
</dbReference>
<dbReference type="Gene3D" id="1.10.287.4300">
    <property type="entry name" value="Stage III sporulation protein AH-like"/>
    <property type="match status" value="1"/>
</dbReference>
<feature type="signal peptide" evidence="1">
    <location>
        <begin position="1"/>
        <end position="23"/>
    </location>
</feature>
<protein>
    <submittedName>
        <fullName evidence="2">Stage III sporulation protein AH</fullName>
    </submittedName>
</protein>
<keyword evidence="1" id="KW-0732">Signal</keyword>